<dbReference type="InterPro" id="IPR036291">
    <property type="entry name" value="NAD(P)-bd_dom_sf"/>
</dbReference>
<sequence length="274" mass="28966">MTKEVESPFSLKNKVVVVTGATGVLGEAFVNGLNNAGASIVVLGRNEEIAKLRTEEVVNAGGKAIYIIADVLNEADLVAANTRIMETYGRIDGLVNAAGGNVAEAVIQPGSDIFDLNVTALKQAFDLNLFGTILPTQVFGKEIAKNGGSIVNISSASAVQAITRVLGYSLAKSSIESYTKWMAVELANRYGDKIRMNALVPGFFITHQNRALLTNPDGSLTARGHAIIAKTPFKRFGEPEELIGGLVYLLSDASKFVNGENIKIDGGFSAFSGV</sequence>
<reference evidence="4" key="1">
    <citation type="submission" date="2016-10" db="EMBL/GenBank/DDBJ databases">
        <authorList>
            <person name="Varghese N."/>
            <person name="Submissions S."/>
        </authorList>
    </citation>
    <scope>NUCLEOTIDE SEQUENCE [LARGE SCALE GENOMIC DNA]</scope>
    <source>
        <strain evidence="4">DSM 18609</strain>
    </source>
</reference>
<evidence type="ECO:0000313" key="3">
    <source>
        <dbReference type="EMBL" id="SDD12038.1"/>
    </source>
</evidence>
<dbReference type="PANTHER" id="PTHR42760">
    <property type="entry name" value="SHORT-CHAIN DEHYDROGENASES/REDUCTASES FAMILY MEMBER"/>
    <property type="match status" value="1"/>
</dbReference>
<dbReference type="InterPro" id="IPR002347">
    <property type="entry name" value="SDR_fam"/>
</dbReference>
<evidence type="ECO:0000256" key="2">
    <source>
        <dbReference type="ARBA" id="ARBA00023002"/>
    </source>
</evidence>
<dbReference type="EMBL" id="FMZH01000004">
    <property type="protein sequence ID" value="SDD12038.1"/>
    <property type="molecule type" value="Genomic_DNA"/>
</dbReference>
<dbReference type="Proteomes" id="UP000199455">
    <property type="component" value="Unassembled WGS sequence"/>
</dbReference>
<comment type="similarity">
    <text evidence="1">Belongs to the short-chain dehydrogenases/reductases (SDR) family.</text>
</comment>
<evidence type="ECO:0000256" key="1">
    <source>
        <dbReference type="ARBA" id="ARBA00006484"/>
    </source>
</evidence>
<dbReference type="GO" id="GO:0016616">
    <property type="term" value="F:oxidoreductase activity, acting on the CH-OH group of donors, NAD or NADP as acceptor"/>
    <property type="evidence" value="ECO:0007669"/>
    <property type="project" value="TreeGrafter"/>
</dbReference>
<dbReference type="RefSeq" id="WP_090768314.1">
    <property type="nucleotide sequence ID" value="NZ_FMZH01000004.1"/>
</dbReference>
<protein>
    <submittedName>
        <fullName evidence="3">NAD(P)-dependent dehydrogenase, short-chain alcohol dehydrogenase family</fullName>
    </submittedName>
</protein>
<accession>A0A1G6S5A0</accession>
<organism evidence="3 4">
    <name type="scientific">Pedobacter soli</name>
    <dbReference type="NCBI Taxonomy" id="390242"/>
    <lineage>
        <taxon>Bacteria</taxon>
        <taxon>Pseudomonadati</taxon>
        <taxon>Bacteroidota</taxon>
        <taxon>Sphingobacteriia</taxon>
        <taxon>Sphingobacteriales</taxon>
        <taxon>Sphingobacteriaceae</taxon>
        <taxon>Pedobacter</taxon>
    </lineage>
</organism>
<gene>
    <name evidence="3" type="ORF">SAMN04488024_104159</name>
</gene>
<dbReference type="PRINTS" id="PR00081">
    <property type="entry name" value="GDHRDH"/>
</dbReference>
<keyword evidence="4" id="KW-1185">Reference proteome</keyword>
<proteinExistence type="inferred from homology"/>
<keyword evidence="2" id="KW-0560">Oxidoreductase</keyword>
<dbReference type="Gene3D" id="3.40.50.720">
    <property type="entry name" value="NAD(P)-binding Rossmann-like Domain"/>
    <property type="match status" value="1"/>
</dbReference>
<dbReference type="PRINTS" id="PR00080">
    <property type="entry name" value="SDRFAMILY"/>
</dbReference>
<dbReference type="STRING" id="390242.SAMN04488024_104159"/>
<evidence type="ECO:0000313" key="4">
    <source>
        <dbReference type="Proteomes" id="UP000199455"/>
    </source>
</evidence>
<dbReference type="Pfam" id="PF13561">
    <property type="entry name" value="adh_short_C2"/>
    <property type="match status" value="1"/>
</dbReference>
<dbReference type="AlphaFoldDB" id="A0A1G6S5A0"/>
<name>A0A1G6S5A0_9SPHI</name>
<dbReference type="NCBIfam" id="NF006132">
    <property type="entry name" value="PRK08277.1"/>
    <property type="match status" value="1"/>
</dbReference>
<dbReference type="SUPFAM" id="SSF51735">
    <property type="entry name" value="NAD(P)-binding Rossmann-fold domains"/>
    <property type="match status" value="1"/>
</dbReference>
<dbReference type="PANTHER" id="PTHR42760:SF115">
    <property type="entry name" value="3-OXOACYL-[ACYL-CARRIER-PROTEIN] REDUCTASE FABG"/>
    <property type="match status" value="1"/>
</dbReference>